<evidence type="ECO:0000256" key="3">
    <source>
        <dbReference type="ARBA" id="ARBA00022475"/>
    </source>
</evidence>
<keyword evidence="7" id="KW-0808">Transferase</keyword>
<evidence type="ECO:0000256" key="7">
    <source>
        <dbReference type="PIRNR" id="PIRNR016636"/>
    </source>
</evidence>
<dbReference type="Pfam" id="PF03062">
    <property type="entry name" value="MBOAT"/>
    <property type="match status" value="1"/>
</dbReference>
<evidence type="ECO:0000256" key="4">
    <source>
        <dbReference type="ARBA" id="ARBA00022692"/>
    </source>
</evidence>
<name>A0A4P6Y8J9_9FLAO</name>
<dbReference type="OrthoDB" id="9805788at2"/>
<reference evidence="10" key="1">
    <citation type="submission" date="2019-03" db="EMBL/GenBank/DDBJ databases">
        <title>Flavobacterium sp.</title>
        <authorList>
            <person name="Kim H."/>
        </authorList>
    </citation>
    <scope>NUCLEOTIDE SEQUENCE [LARGE SCALE GENOMIC DNA]</scope>
    <source>
        <strain evidence="10">GS13</strain>
    </source>
</reference>
<dbReference type="Proteomes" id="UP000291124">
    <property type="component" value="Chromosome"/>
</dbReference>
<evidence type="ECO:0000256" key="1">
    <source>
        <dbReference type="ARBA" id="ARBA00004651"/>
    </source>
</evidence>
<dbReference type="PIRSF" id="PIRSF016636">
    <property type="entry name" value="AlgI_DltB"/>
    <property type="match status" value="1"/>
</dbReference>
<dbReference type="PANTHER" id="PTHR13285">
    <property type="entry name" value="ACYLTRANSFERASE"/>
    <property type="match status" value="1"/>
</dbReference>
<dbReference type="AlphaFoldDB" id="A0A4P6Y8J9"/>
<dbReference type="PANTHER" id="PTHR13285:SF18">
    <property type="entry name" value="PROTEIN-CYSTEINE N-PALMITOYLTRANSFERASE RASP"/>
    <property type="match status" value="1"/>
</dbReference>
<evidence type="ECO:0000256" key="5">
    <source>
        <dbReference type="ARBA" id="ARBA00022989"/>
    </source>
</evidence>
<keyword evidence="7" id="KW-0012">Acyltransferase</keyword>
<keyword evidence="6 7" id="KW-0472">Membrane</keyword>
<dbReference type="PIRSF" id="PIRSF500217">
    <property type="entry name" value="AlgI"/>
    <property type="match status" value="1"/>
</dbReference>
<evidence type="ECO:0000313" key="9">
    <source>
        <dbReference type="EMBL" id="QBN19126.1"/>
    </source>
</evidence>
<dbReference type="KEGG" id="fnk:E1750_10050"/>
<evidence type="ECO:0000256" key="2">
    <source>
        <dbReference type="ARBA" id="ARBA00010323"/>
    </source>
</evidence>
<feature type="transmembrane region" description="Helical" evidence="8">
    <location>
        <begin position="118"/>
        <end position="141"/>
    </location>
</feature>
<feature type="transmembrane region" description="Helical" evidence="8">
    <location>
        <begin position="449"/>
        <end position="469"/>
    </location>
</feature>
<dbReference type="GO" id="GO:0042121">
    <property type="term" value="P:alginic acid biosynthetic process"/>
    <property type="evidence" value="ECO:0007669"/>
    <property type="project" value="InterPro"/>
</dbReference>
<proteinExistence type="inferred from homology"/>
<dbReference type="InterPro" id="IPR051085">
    <property type="entry name" value="MB_O-acyltransferase"/>
</dbReference>
<sequence length="477" mass="56170">MFFNSLTFAIFLPIVFLLYWFVFSKTKTAQNTFLVVVSYYFYSCWDWRFLFLLLFSTLLCYITGIQIEKNTQENKRNFWFWLSIVFNLGFLAIFKYYNFFAFSFSEALNNIGIHSSPLLLDVILPVGISFYTFHGLSYVIDIYYKRIQSEKNVVDYALFVSYFPLLVAGPIERATHLLPEIKLKRTFDFEKAKEGVYQIIWGLVKKVVIADTCATYANAIFDNYTSMNSLSLILGAVYFAFQIYGDFSGYSDMALGMSKLFGLDLLRNFNYPYFSRDIAEFWRRWHISLSSWFRDYLYIPLGGSRGSKIKQVRNVFIIFVVSGFWHGANWTFLAWGFINAMYFLPSLLLGTNRNNMETAELHWDFNSIKVFFSILSTFLLSCIAWIFFRANTIHIAFDYIGKIFSNRNFTSQFLQNQRYSHELLLLVLAFVLVEWNSRYKIEPISGKYSWLKMTLCLLAIIALGTYADYKEFIYFQF</sequence>
<evidence type="ECO:0000313" key="10">
    <source>
        <dbReference type="Proteomes" id="UP000291124"/>
    </source>
</evidence>
<evidence type="ECO:0000256" key="8">
    <source>
        <dbReference type="SAM" id="Phobius"/>
    </source>
</evidence>
<dbReference type="RefSeq" id="WP_133276645.1">
    <property type="nucleotide sequence ID" value="NZ_CP037933.1"/>
</dbReference>
<protein>
    <submittedName>
        <fullName evidence="9">MBOAT family protein</fullName>
    </submittedName>
</protein>
<feature type="transmembrane region" description="Helical" evidence="8">
    <location>
        <begin position="79"/>
        <end position="98"/>
    </location>
</feature>
<evidence type="ECO:0000256" key="6">
    <source>
        <dbReference type="ARBA" id="ARBA00023136"/>
    </source>
</evidence>
<dbReference type="EMBL" id="CP037933">
    <property type="protein sequence ID" value="QBN19126.1"/>
    <property type="molecule type" value="Genomic_DNA"/>
</dbReference>
<feature type="transmembrane region" description="Helical" evidence="8">
    <location>
        <begin position="48"/>
        <end position="67"/>
    </location>
</feature>
<feature type="transmembrane region" description="Helical" evidence="8">
    <location>
        <begin position="370"/>
        <end position="388"/>
    </location>
</feature>
<dbReference type="InterPro" id="IPR004299">
    <property type="entry name" value="MBOAT_fam"/>
</dbReference>
<dbReference type="GO" id="GO:0016746">
    <property type="term" value="F:acyltransferase activity"/>
    <property type="evidence" value="ECO:0007669"/>
    <property type="project" value="UniProtKB-KW"/>
</dbReference>
<organism evidence="9 10">
    <name type="scientific">Flavobacterium nackdongense</name>
    <dbReference type="NCBI Taxonomy" id="2547394"/>
    <lineage>
        <taxon>Bacteria</taxon>
        <taxon>Pseudomonadati</taxon>
        <taxon>Bacteroidota</taxon>
        <taxon>Flavobacteriia</taxon>
        <taxon>Flavobacteriales</taxon>
        <taxon>Flavobacteriaceae</taxon>
        <taxon>Flavobacterium</taxon>
    </lineage>
</organism>
<gene>
    <name evidence="9" type="ORF">E1750_10050</name>
</gene>
<accession>A0A4P6Y8J9</accession>
<keyword evidence="10" id="KW-1185">Reference proteome</keyword>
<comment type="similarity">
    <text evidence="2 7">Belongs to the membrane-bound acyltransferase family.</text>
</comment>
<dbReference type="GO" id="GO:0005886">
    <property type="term" value="C:plasma membrane"/>
    <property type="evidence" value="ECO:0007669"/>
    <property type="project" value="UniProtKB-SubCell"/>
</dbReference>
<comment type="subcellular location">
    <subcellularLocation>
        <location evidence="1">Cell membrane</location>
        <topology evidence="1">Multi-pass membrane protein</topology>
    </subcellularLocation>
</comment>
<dbReference type="InterPro" id="IPR028362">
    <property type="entry name" value="AlgI"/>
</dbReference>
<keyword evidence="4 8" id="KW-0812">Transmembrane</keyword>
<keyword evidence="3 7" id="KW-1003">Cell membrane</keyword>
<keyword evidence="5 8" id="KW-1133">Transmembrane helix</keyword>
<feature type="transmembrane region" description="Helical" evidence="8">
    <location>
        <begin position="315"/>
        <end position="338"/>
    </location>
</feature>
<dbReference type="InterPro" id="IPR024194">
    <property type="entry name" value="Ac/AlaTfrase_AlgI/DltB"/>
</dbReference>